<dbReference type="SMART" id="SM00315">
    <property type="entry name" value="RGS"/>
    <property type="match status" value="1"/>
</dbReference>
<feature type="domain" description="RGS" evidence="11">
    <location>
        <begin position="1425"/>
        <end position="1550"/>
    </location>
</feature>
<feature type="disulfide bond" evidence="7">
    <location>
        <begin position="424"/>
        <end position="433"/>
    </location>
</feature>
<evidence type="ECO:0000256" key="6">
    <source>
        <dbReference type="ARBA" id="ARBA00023157"/>
    </source>
</evidence>
<dbReference type="PROSITE" id="PS50026">
    <property type="entry name" value="EGF_3"/>
    <property type="match status" value="2"/>
</dbReference>
<feature type="domain" description="EGF-like" evidence="10">
    <location>
        <begin position="400"/>
        <end position="434"/>
    </location>
</feature>
<dbReference type="Gene3D" id="2.120.10.30">
    <property type="entry name" value="TolB, C-terminal domain"/>
    <property type="match status" value="2"/>
</dbReference>
<evidence type="ECO:0000259" key="11">
    <source>
        <dbReference type="PROSITE" id="PS50132"/>
    </source>
</evidence>
<dbReference type="InParanoid" id="D2W2W7"/>
<dbReference type="PROSITE" id="PS01186">
    <property type="entry name" value="EGF_2"/>
    <property type="match status" value="3"/>
</dbReference>
<dbReference type="InterPro" id="IPR000203">
    <property type="entry name" value="GPS"/>
</dbReference>
<evidence type="ECO:0000259" key="10">
    <source>
        <dbReference type="PROSITE" id="PS50026"/>
    </source>
</evidence>
<keyword evidence="14" id="KW-1185">Reference proteome</keyword>
<dbReference type="PROSITE" id="PS50221">
    <property type="entry name" value="GAIN_B"/>
    <property type="match status" value="1"/>
</dbReference>
<dbReference type="GO" id="GO:0005112">
    <property type="term" value="F:Notch binding"/>
    <property type="evidence" value="ECO:0007669"/>
    <property type="project" value="TreeGrafter"/>
</dbReference>
<dbReference type="InterPro" id="IPR057244">
    <property type="entry name" value="GAIN_B"/>
</dbReference>
<dbReference type="OrthoDB" id="10268124at2759"/>
<dbReference type="SMART" id="SM00181">
    <property type="entry name" value="EGF"/>
    <property type="match status" value="3"/>
</dbReference>
<dbReference type="SUPFAM" id="SSF48097">
    <property type="entry name" value="Regulator of G-protein signaling, RGS"/>
    <property type="match status" value="1"/>
</dbReference>
<proteinExistence type="predicted"/>
<gene>
    <name evidence="13" type="ORF">NAEGRDRAFT_75738</name>
</gene>
<dbReference type="InterPro" id="IPR011042">
    <property type="entry name" value="6-blade_b-propeller_TolB-like"/>
</dbReference>
<evidence type="ECO:0000259" key="12">
    <source>
        <dbReference type="PROSITE" id="PS50221"/>
    </source>
</evidence>
<feature type="transmembrane region" description="Helical" evidence="8">
    <location>
        <begin position="1386"/>
        <end position="1406"/>
    </location>
</feature>
<dbReference type="Pfam" id="PF07974">
    <property type="entry name" value="EGF_2"/>
    <property type="match status" value="1"/>
</dbReference>
<dbReference type="InterPro" id="IPR013111">
    <property type="entry name" value="EGF_extracell"/>
</dbReference>
<feature type="chain" id="PRO_5003038835" evidence="9">
    <location>
        <begin position="24"/>
        <end position="1588"/>
    </location>
</feature>
<dbReference type="Proteomes" id="UP000006671">
    <property type="component" value="Unassembled WGS sequence"/>
</dbReference>
<feature type="disulfide bond" evidence="7">
    <location>
        <begin position="385"/>
        <end position="394"/>
    </location>
</feature>
<evidence type="ECO:0000256" key="1">
    <source>
        <dbReference type="ARBA" id="ARBA00004236"/>
    </source>
</evidence>
<keyword evidence="3 8" id="KW-0812">Transmembrane</keyword>
<dbReference type="InterPro" id="IPR000742">
    <property type="entry name" value="EGF"/>
</dbReference>
<evidence type="ECO:0000256" key="3">
    <source>
        <dbReference type="ARBA" id="ARBA00022692"/>
    </source>
</evidence>
<dbReference type="PROSITE" id="PS50132">
    <property type="entry name" value="RGS"/>
    <property type="match status" value="1"/>
</dbReference>
<dbReference type="CDD" id="cd07440">
    <property type="entry name" value="RGS"/>
    <property type="match status" value="1"/>
</dbReference>
<feature type="transmembrane region" description="Helical" evidence="8">
    <location>
        <begin position="1046"/>
        <end position="1069"/>
    </location>
</feature>
<dbReference type="EMBL" id="GG738928">
    <property type="protein sequence ID" value="EFC36621.1"/>
    <property type="molecule type" value="Genomic_DNA"/>
</dbReference>
<evidence type="ECO:0000256" key="7">
    <source>
        <dbReference type="PROSITE-ProRule" id="PRU00076"/>
    </source>
</evidence>
<feature type="domain" description="EGF-like" evidence="10">
    <location>
        <begin position="361"/>
        <end position="395"/>
    </location>
</feature>
<accession>D2W2W7</accession>
<dbReference type="GeneID" id="8859949"/>
<feature type="transmembrane region" description="Helical" evidence="8">
    <location>
        <begin position="1244"/>
        <end position="1269"/>
    </location>
</feature>
<dbReference type="KEGG" id="ngr:NAEGRDRAFT_75738"/>
<dbReference type="InterPro" id="IPR036305">
    <property type="entry name" value="RGS_sf"/>
</dbReference>
<dbReference type="PANTHER" id="PTHR24044:SF417">
    <property type="entry name" value="WEARY, ISOFORM B"/>
    <property type="match status" value="1"/>
</dbReference>
<dbReference type="InterPro" id="IPR016137">
    <property type="entry name" value="RGS"/>
</dbReference>
<name>D2W2W7_NAEGR</name>
<dbReference type="GO" id="GO:0005886">
    <property type="term" value="C:plasma membrane"/>
    <property type="evidence" value="ECO:0007669"/>
    <property type="project" value="UniProtKB-SubCell"/>
</dbReference>
<keyword evidence="5 8" id="KW-0472">Membrane</keyword>
<organism evidence="14">
    <name type="scientific">Naegleria gruberi</name>
    <name type="common">Amoeba</name>
    <dbReference type="NCBI Taxonomy" id="5762"/>
    <lineage>
        <taxon>Eukaryota</taxon>
        <taxon>Discoba</taxon>
        <taxon>Heterolobosea</taxon>
        <taxon>Tetramitia</taxon>
        <taxon>Eutetramitia</taxon>
        <taxon>Vahlkampfiidae</taxon>
        <taxon>Naegleria</taxon>
    </lineage>
</organism>
<dbReference type="PROSITE" id="PS00022">
    <property type="entry name" value="EGF_1"/>
    <property type="match status" value="3"/>
</dbReference>
<keyword evidence="4 8" id="KW-1133">Transmembrane helix</keyword>
<dbReference type="SUPFAM" id="SSF63829">
    <property type="entry name" value="Calcium-dependent phosphotriesterase"/>
    <property type="match status" value="1"/>
</dbReference>
<dbReference type="Gene3D" id="2.10.25.10">
    <property type="entry name" value="Laminin"/>
    <property type="match status" value="2"/>
</dbReference>
<dbReference type="Gene3D" id="1.10.167.10">
    <property type="entry name" value="Regulator of G-protein Signalling 4, domain 2"/>
    <property type="match status" value="1"/>
</dbReference>
<feature type="transmembrane region" description="Helical" evidence="8">
    <location>
        <begin position="1211"/>
        <end position="1232"/>
    </location>
</feature>
<dbReference type="Pfam" id="PF01825">
    <property type="entry name" value="GPS"/>
    <property type="match status" value="1"/>
</dbReference>
<protein>
    <submittedName>
        <fullName evidence="13">Predicted protein</fullName>
    </submittedName>
</protein>
<keyword evidence="2" id="KW-1003">Cell membrane</keyword>
<dbReference type="Pfam" id="PF00615">
    <property type="entry name" value="RGS"/>
    <property type="match status" value="1"/>
</dbReference>
<dbReference type="PANTHER" id="PTHR24044">
    <property type="entry name" value="NOTCH LIGAND FAMILY MEMBER"/>
    <property type="match status" value="1"/>
</dbReference>
<evidence type="ECO:0000256" key="8">
    <source>
        <dbReference type="SAM" id="Phobius"/>
    </source>
</evidence>
<keyword evidence="6 7" id="KW-1015">Disulfide bond</keyword>
<dbReference type="RefSeq" id="XP_002669365.1">
    <property type="nucleotide sequence ID" value="XM_002669319.1"/>
</dbReference>
<dbReference type="InterPro" id="IPR044926">
    <property type="entry name" value="RGS_subdomain_2"/>
</dbReference>
<feature type="transmembrane region" description="Helical" evidence="8">
    <location>
        <begin position="1344"/>
        <end position="1366"/>
    </location>
</feature>
<comment type="subcellular location">
    <subcellularLocation>
        <location evidence="1">Cell membrane</location>
    </subcellularLocation>
</comment>
<evidence type="ECO:0000313" key="14">
    <source>
        <dbReference type="Proteomes" id="UP000006671"/>
    </source>
</evidence>
<keyword evidence="9" id="KW-0732">Signal</keyword>
<evidence type="ECO:0000313" key="13">
    <source>
        <dbReference type="EMBL" id="EFC36621.1"/>
    </source>
</evidence>
<dbReference type="CDD" id="cd00054">
    <property type="entry name" value="EGF_CA"/>
    <property type="match status" value="2"/>
</dbReference>
<evidence type="ECO:0000256" key="2">
    <source>
        <dbReference type="ARBA" id="ARBA00022475"/>
    </source>
</evidence>
<feature type="transmembrane region" description="Helical" evidence="8">
    <location>
        <begin position="1140"/>
        <end position="1162"/>
    </location>
</feature>
<dbReference type="Pfam" id="PF23106">
    <property type="entry name" value="EGF_Teneurin"/>
    <property type="match status" value="1"/>
</dbReference>
<evidence type="ECO:0000256" key="5">
    <source>
        <dbReference type="ARBA" id="ARBA00023136"/>
    </source>
</evidence>
<evidence type="ECO:0000256" key="9">
    <source>
        <dbReference type="SAM" id="SignalP"/>
    </source>
</evidence>
<sequence>MKVNCHTWLLLSIVLLLFVAVDGQEQKQASVKYIIKTIGPISTPDIGMYGISLYNNELIVSDGLNRTIRIFSLESESFSPNKIGNNTSIYTPDGNQNTICMSTVADSSIFNDTLFYVDRIHRIVRKLSLRDWPNSFVSTVAGNYSDFSLSSFTENGSAFSALKGPNSIFAISENEFYLIDKSRVRLVKNGIISLIAGSDLDSSYSGEGVLATSAILQSPFDIFVRNGKIFLSDTKGVRVINETGYISTLAFTGSPIGGGALFVTKDETVFVTETYKGRIFRIDKNGTLTMIAGNSTTSYENTDALDSSVSDARGLVFNETSGVIYISEFLKKRIRSLTPSCESGYYLNEFKTMCVTNWCFGIESTNSSSVCSGRGECIEMNKCQCQPGFYGNNCGSIGCFGIAANDNRVCSGNGICASSNNCTCSPGYTGPNCFIPICFGVSANSPNVCSGNGNCLQPDFCTCTGGYLGIDCSLLVERSLNAIGIPQVLVNGVKNNVDFNIVSVELRTSSDLKLTRDECATANCTISLKYSFMFGSEVISADENVIGILTKPKNNANLFTLTFNPIISIKIQPTIQSSGNLTFTLLIKPIKDQIIAISQQVILVAPPIRNPMAIVNIQPLSGVALKTSFIIEEVVGAWNFTDSNASRLFLSPLKFAFGFKFKNSMIRISEFLTSGRDSVYLPYLNETSLATSQSLELFVICLDALGTEYSQSISSVSISANLDDSSEVLKARMGSIATVFPYDTSLKLRKEVTSSVLVESVNKMTIDISNPSTALENLKQITLSASSNEVATAINDKLGNYLNQVNEIYKKEKETLGYVTKQRISDSDLQTTLTSASNLLSFGFSNVSNTCTQLTSVLLLQQSVKLLSESIISTVYSSDLINVTVSTFIKNSNSTKLEKFSDISLDSDYILTKYDGYNKEVGLSLITYTNPLFTSNQTQLTNSKDFTLYLGGKTLPLSELTQPISINFTILNQTINSLNSSQITCKFWNETTLQWDSSGCSLSTLQSNGDLICKCTHTTLFAAFIENSLNNTATDSLRAAEQLSELYIAQISFGVLFFILSSSILVALIVMRKSQPLASRFVTPFIGMFALVVESGLFLIVQRSILLDTTRNGLILSLKSEGLTESTVIQLENGNLASNIVSNVITIIVNTLTLTAMFSYLYQTSRFHILKYFYHRLSIKFSLNQNDRTSQLYQKGDKILRVIRIFLSTRAMISIMGIFMTVNLMYWTLWVILVRTSVITGIEYSYIVSISFTIMILSLGFLICALILLDVIMSLLNSRNESEMLVDSNEKSTSNLSNSSLSFNKEALQKFDKETAKKMAKVPIKRAYDWFIQLDTPLYFRVEMILFIVCFTFLVISQIIGLSGLSYKRGDVNSRVNDSISLLFEILYLFSYLLVFGGFALIVRLVHFIKQKNFRNQSSNEEKDELEQLLSNREGLKLFESFCKKEYSLENLHLYLELKQLQELIKANDRIDSVNSLIEELFTNYIESGSIKEVNIPSETRNEFKQMRKSLSELVNSAKNNQEMKSKNEKEIPEAFHEKLQQSISSLQDQIIINLNDTFSRFTTTDEFVFYENSGKTRENLLNDSKLI</sequence>
<feature type="transmembrane region" description="Helical" evidence="8">
    <location>
        <begin position="1081"/>
        <end position="1101"/>
    </location>
</feature>
<dbReference type="InterPro" id="IPR050906">
    <property type="entry name" value="Notch_signaling"/>
</dbReference>
<feature type="domain" description="GAIN-B" evidence="12">
    <location>
        <begin position="884"/>
        <end position="1031"/>
    </location>
</feature>
<dbReference type="VEuPathDB" id="AmoebaDB:NAEGRDRAFT_75738"/>
<evidence type="ECO:0000256" key="4">
    <source>
        <dbReference type="ARBA" id="ARBA00022989"/>
    </source>
</evidence>
<comment type="caution">
    <text evidence="7">Lacks conserved residue(s) required for the propagation of feature annotation.</text>
</comment>
<keyword evidence="7" id="KW-0245">EGF-like domain</keyword>
<feature type="signal peptide" evidence="9">
    <location>
        <begin position="1"/>
        <end position="23"/>
    </location>
</feature>
<dbReference type="SMART" id="SM00303">
    <property type="entry name" value="GPS"/>
    <property type="match status" value="1"/>
</dbReference>
<reference evidence="13 14" key="1">
    <citation type="journal article" date="2010" name="Cell">
        <title>The genome of Naegleria gruberi illuminates early eukaryotic versatility.</title>
        <authorList>
            <person name="Fritz-Laylin L.K."/>
            <person name="Prochnik S.E."/>
            <person name="Ginger M.L."/>
            <person name="Dacks J.B."/>
            <person name="Carpenter M.L."/>
            <person name="Field M.C."/>
            <person name="Kuo A."/>
            <person name="Paredez A."/>
            <person name="Chapman J."/>
            <person name="Pham J."/>
            <person name="Shu S."/>
            <person name="Neupane R."/>
            <person name="Cipriano M."/>
            <person name="Mancuso J."/>
            <person name="Tu H."/>
            <person name="Salamov A."/>
            <person name="Lindquist E."/>
            <person name="Shapiro H."/>
            <person name="Lucas S."/>
            <person name="Grigoriev I.V."/>
            <person name="Cande W.Z."/>
            <person name="Fulton C."/>
            <person name="Rokhsar D.S."/>
            <person name="Dawson S.C."/>
        </authorList>
    </citation>
    <scope>NUCLEOTIDE SEQUENCE [LARGE SCALE GENOMIC DNA]</scope>
    <source>
        <strain evidence="13 14">NEG-M</strain>
    </source>
</reference>
<dbReference type="eggNOG" id="KOG1225">
    <property type="taxonomic scope" value="Eukaryota"/>
</dbReference>